<organism evidence="6 7">
    <name type="scientific">Kordiimonas sediminis</name>
    <dbReference type="NCBI Taxonomy" id="1735581"/>
    <lineage>
        <taxon>Bacteria</taxon>
        <taxon>Pseudomonadati</taxon>
        <taxon>Pseudomonadota</taxon>
        <taxon>Alphaproteobacteria</taxon>
        <taxon>Kordiimonadales</taxon>
        <taxon>Kordiimonadaceae</taxon>
        <taxon>Kordiimonas</taxon>
    </lineage>
</organism>
<dbReference type="Proteomes" id="UP000630923">
    <property type="component" value="Unassembled WGS sequence"/>
</dbReference>
<reference evidence="6" key="2">
    <citation type="submission" date="2020-09" db="EMBL/GenBank/DDBJ databases">
        <authorList>
            <person name="Sun Q."/>
            <person name="Kim S."/>
        </authorList>
    </citation>
    <scope>NUCLEOTIDE SEQUENCE</scope>
    <source>
        <strain evidence="6">KCTC 42590</strain>
    </source>
</reference>
<dbReference type="Gene3D" id="1.20.1050.10">
    <property type="match status" value="1"/>
</dbReference>
<dbReference type="InterPro" id="IPR036282">
    <property type="entry name" value="Glutathione-S-Trfase_C_sf"/>
</dbReference>
<dbReference type="SUPFAM" id="SSF47616">
    <property type="entry name" value="GST C-terminal domain-like"/>
    <property type="match status" value="1"/>
</dbReference>
<reference evidence="6" key="1">
    <citation type="journal article" date="2014" name="Int. J. Syst. Evol. Microbiol.">
        <title>Complete genome sequence of Corynebacterium casei LMG S-19264T (=DSM 44701T), isolated from a smear-ripened cheese.</title>
        <authorList>
            <consortium name="US DOE Joint Genome Institute (JGI-PGF)"/>
            <person name="Walter F."/>
            <person name="Albersmeier A."/>
            <person name="Kalinowski J."/>
            <person name="Ruckert C."/>
        </authorList>
    </citation>
    <scope>NUCLEOTIDE SEQUENCE</scope>
    <source>
        <strain evidence="6">KCTC 42590</strain>
    </source>
</reference>
<keyword evidence="7" id="KW-1185">Reference proteome</keyword>
<evidence type="ECO:0000259" key="4">
    <source>
        <dbReference type="PROSITE" id="PS50404"/>
    </source>
</evidence>
<name>A0A919E5Z8_9PROT</name>
<dbReference type="InterPro" id="IPR004045">
    <property type="entry name" value="Glutathione_S-Trfase_N"/>
</dbReference>
<dbReference type="SFLD" id="SFLDS00019">
    <property type="entry name" value="Glutathione_Transferase_(cytos"/>
    <property type="match status" value="1"/>
</dbReference>
<evidence type="ECO:0000313" key="7">
    <source>
        <dbReference type="Proteomes" id="UP000630923"/>
    </source>
</evidence>
<dbReference type="PROSITE" id="PS50405">
    <property type="entry name" value="GST_CTER"/>
    <property type="match status" value="1"/>
</dbReference>
<dbReference type="CDD" id="cd03056">
    <property type="entry name" value="GST_N_4"/>
    <property type="match status" value="1"/>
</dbReference>
<dbReference type="InterPro" id="IPR040079">
    <property type="entry name" value="Glutathione_S-Trfase"/>
</dbReference>
<comment type="similarity">
    <text evidence="1 3">Belongs to the GST superfamily.</text>
</comment>
<dbReference type="PANTHER" id="PTHR44051:SF2">
    <property type="entry name" value="HYPOTHETICAL GLUTATHIONE S-TRANSFERASE LIKE PROTEIN"/>
    <property type="match status" value="1"/>
</dbReference>
<dbReference type="Pfam" id="PF02798">
    <property type="entry name" value="GST_N"/>
    <property type="match status" value="1"/>
</dbReference>
<dbReference type="PANTHER" id="PTHR44051">
    <property type="entry name" value="GLUTATHIONE S-TRANSFERASE-RELATED"/>
    <property type="match status" value="1"/>
</dbReference>
<dbReference type="FunFam" id="3.40.30.10:FF:000039">
    <property type="entry name" value="Glutathione S-transferase domain"/>
    <property type="match status" value="1"/>
</dbReference>
<evidence type="ECO:0000313" key="6">
    <source>
        <dbReference type="EMBL" id="GHF17423.1"/>
    </source>
</evidence>
<dbReference type="InterPro" id="IPR004046">
    <property type="entry name" value="GST_C"/>
</dbReference>
<comment type="caution">
    <text evidence="6">The sequence shown here is derived from an EMBL/GenBank/DDBJ whole genome shotgun (WGS) entry which is preliminary data.</text>
</comment>
<protein>
    <submittedName>
        <fullName evidence="6">Glutathione S-transferase</fullName>
    </submittedName>
</protein>
<evidence type="ECO:0000256" key="3">
    <source>
        <dbReference type="RuleBase" id="RU003494"/>
    </source>
</evidence>
<proteinExistence type="inferred from homology"/>
<dbReference type="InterPro" id="IPR010987">
    <property type="entry name" value="Glutathione-S-Trfase_C-like"/>
</dbReference>
<dbReference type="SUPFAM" id="SSF52833">
    <property type="entry name" value="Thioredoxin-like"/>
    <property type="match status" value="1"/>
</dbReference>
<dbReference type="Gene3D" id="3.40.30.10">
    <property type="entry name" value="Glutaredoxin"/>
    <property type="match status" value="1"/>
</dbReference>
<dbReference type="EMBL" id="BNCI01000001">
    <property type="protein sequence ID" value="GHF17423.1"/>
    <property type="molecule type" value="Genomic_DNA"/>
</dbReference>
<sequence length="206" mass="22270">MSERKLYSFPLSGNAHRVALFLSFLGLDYDLVQVDLKAGEQKTDAFLQMNPNGKVPVYEDGDDTLYESTAILMYLALKYGADTWLPSDPYGRAVVQKYLNLAGTAVANGPAAARLAKLFGAPVDLDQAYSITADLFSKLETVLGKTAFLESDTPTVADVAIYTYVAHAPEGGFDPSPYPAVIAWINRIEALPGFVPMIKSPIAKVA</sequence>
<accession>A0A919E5Z8</accession>
<feature type="domain" description="GST C-terminal" evidence="5">
    <location>
        <begin position="88"/>
        <end position="206"/>
    </location>
</feature>
<dbReference type="GO" id="GO:0016740">
    <property type="term" value="F:transferase activity"/>
    <property type="evidence" value="ECO:0007669"/>
    <property type="project" value="UniProtKB-KW"/>
</dbReference>
<dbReference type="SFLD" id="SFLDG01151">
    <property type="entry name" value="Main.2:_Nu-like"/>
    <property type="match status" value="1"/>
</dbReference>
<evidence type="ECO:0000256" key="2">
    <source>
        <dbReference type="ARBA" id="ARBA00022679"/>
    </source>
</evidence>
<dbReference type="AlphaFoldDB" id="A0A919E5Z8"/>
<dbReference type="SFLD" id="SFLDG00358">
    <property type="entry name" value="Main_(cytGST)"/>
    <property type="match status" value="1"/>
</dbReference>
<dbReference type="RefSeq" id="WP_191250414.1">
    <property type="nucleotide sequence ID" value="NZ_BNCI01000001.1"/>
</dbReference>
<evidence type="ECO:0000259" key="5">
    <source>
        <dbReference type="PROSITE" id="PS50405"/>
    </source>
</evidence>
<feature type="domain" description="GST N-terminal" evidence="4">
    <location>
        <begin position="2"/>
        <end position="83"/>
    </location>
</feature>
<evidence type="ECO:0000256" key="1">
    <source>
        <dbReference type="ARBA" id="ARBA00007409"/>
    </source>
</evidence>
<dbReference type="InterPro" id="IPR036249">
    <property type="entry name" value="Thioredoxin-like_sf"/>
</dbReference>
<gene>
    <name evidence="6" type="ORF">GCM10017044_09750</name>
</gene>
<dbReference type="Pfam" id="PF00043">
    <property type="entry name" value="GST_C"/>
    <property type="match status" value="1"/>
</dbReference>
<keyword evidence="2" id="KW-0808">Transferase</keyword>
<dbReference type="PROSITE" id="PS50404">
    <property type="entry name" value="GST_NTER"/>
    <property type="match status" value="1"/>
</dbReference>